<feature type="domain" description="DUF1980" evidence="3">
    <location>
        <begin position="195"/>
        <end position="287"/>
    </location>
</feature>
<keyword evidence="2" id="KW-0812">Transmembrane</keyword>
<dbReference type="NCBIfam" id="TIGR03943">
    <property type="entry name" value="TIGR03943 family putative permease subunit"/>
    <property type="match status" value="1"/>
</dbReference>
<evidence type="ECO:0000256" key="2">
    <source>
        <dbReference type="SAM" id="Phobius"/>
    </source>
</evidence>
<accession>A0A5J5IU98</accession>
<keyword evidence="2" id="KW-1133">Transmembrane helix</keyword>
<organism evidence="4 5">
    <name type="scientific">Microbacterium radiodurans</name>
    <dbReference type="NCBI Taxonomy" id="661398"/>
    <lineage>
        <taxon>Bacteria</taxon>
        <taxon>Bacillati</taxon>
        <taxon>Actinomycetota</taxon>
        <taxon>Actinomycetes</taxon>
        <taxon>Micrococcales</taxon>
        <taxon>Microbacteriaceae</taxon>
        <taxon>Microbacterium</taxon>
    </lineage>
</organism>
<comment type="caution">
    <text evidence="4">The sequence shown here is derived from an EMBL/GenBank/DDBJ whole genome shotgun (WGS) entry which is preliminary data.</text>
</comment>
<dbReference type="Proteomes" id="UP000327039">
    <property type="component" value="Unassembled WGS sequence"/>
</dbReference>
<keyword evidence="5" id="KW-1185">Reference proteome</keyword>
<dbReference type="EMBL" id="VYRZ01000001">
    <property type="protein sequence ID" value="KAA9089159.1"/>
    <property type="molecule type" value="Genomic_DNA"/>
</dbReference>
<dbReference type="InterPro" id="IPR052955">
    <property type="entry name" value="UPF0703_membrane_permease"/>
</dbReference>
<dbReference type="RefSeq" id="WP_150417775.1">
    <property type="nucleotide sequence ID" value="NZ_VYRZ01000001.1"/>
</dbReference>
<sequence length="287" mass="29172">MSRSSALLTRLFGVGLAAALAAVTVVLAATGRIGLYINPESAWFAIGMAVLALIGAVVSFALPLGAEADHAHDHGDAHDHDLGDAHDHGVAHGHVDGGMRRARRAAPVSPLRRPAPDRLRLVLGAAAAGTGGVIATGLVAVVLVTPPATLSAELAMSRDTGAPPLFQGADSIALATTGDTAAFGVGEWASVFATATNPEAFEGDEISLTGFVTPGADGGFGLTRLIITHCVIDAQPASIPIGGATQASPQTGDWVTVTGVIRDRDGRLVVEATGVQTIDEPEDPYEY</sequence>
<dbReference type="PANTHER" id="PTHR40047:SF1">
    <property type="entry name" value="UPF0703 PROTEIN YCGQ"/>
    <property type="match status" value="1"/>
</dbReference>
<evidence type="ECO:0000313" key="4">
    <source>
        <dbReference type="EMBL" id="KAA9089159.1"/>
    </source>
</evidence>
<feature type="region of interest" description="Disordered" evidence="1">
    <location>
        <begin position="72"/>
        <end position="112"/>
    </location>
</feature>
<gene>
    <name evidence="4" type="ORF">F6B42_01265</name>
</gene>
<name>A0A5J5IU98_9MICO</name>
<feature type="transmembrane region" description="Helical" evidence="2">
    <location>
        <begin position="121"/>
        <end position="144"/>
    </location>
</feature>
<proteinExistence type="predicted"/>
<feature type="transmembrane region" description="Helical" evidence="2">
    <location>
        <begin position="44"/>
        <end position="64"/>
    </location>
</feature>
<evidence type="ECO:0000256" key="1">
    <source>
        <dbReference type="SAM" id="MobiDB-lite"/>
    </source>
</evidence>
<dbReference type="InterPro" id="IPR015402">
    <property type="entry name" value="DUF1980"/>
</dbReference>
<feature type="compositionally biased region" description="Basic and acidic residues" evidence="1">
    <location>
        <begin position="72"/>
        <end position="99"/>
    </location>
</feature>
<dbReference type="OrthoDB" id="359029at2"/>
<evidence type="ECO:0000259" key="3">
    <source>
        <dbReference type="Pfam" id="PF21537"/>
    </source>
</evidence>
<reference evidence="5" key="1">
    <citation type="submission" date="2019-09" db="EMBL/GenBank/DDBJ databases">
        <title>Mumia zhuanghuii sp. nov. isolated from the intestinal contents of plateau pika (Ochotona curzoniae) in the Qinghai-Tibet plateau of China.</title>
        <authorList>
            <person name="Tian Z."/>
        </authorList>
    </citation>
    <scope>NUCLEOTIDE SEQUENCE [LARGE SCALE GENOMIC DNA]</scope>
    <source>
        <strain evidence="5">DSM 25564</strain>
    </source>
</reference>
<dbReference type="AlphaFoldDB" id="A0A5J5IU98"/>
<keyword evidence="2" id="KW-0472">Membrane</keyword>
<dbReference type="InterPro" id="IPR048447">
    <property type="entry name" value="DUF1980_C"/>
</dbReference>
<dbReference type="Pfam" id="PF21537">
    <property type="entry name" value="DUF1980_C"/>
    <property type="match status" value="1"/>
</dbReference>
<protein>
    <submittedName>
        <fullName evidence="4">TIGR03943 family protein</fullName>
    </submittedName>
</protein>
<evidence type="ECO:0000313" key="5">
    <source>
        <dbReference type="Proteomes" id="UP000327039"/>
    </source>
</evidence>
<dbReference type="PANTHER" id="PTHR40047">
    <property type="entry name" value="UPF0703 PROTEIN YCGQ"/>
    <property type="match status" value="1"/>
</dbReference>